<evidence type="ECO:0000256" key="1">
    <source>
        <dbReference type="ARBA" id="ARBA00004141"/>
    </source>
</evidence>
<comment type="subcellular location">
    <subcellularLocation>
        <location evidence="1">Membrane</location>
        <topology evidence="1">Multi-pass membrane protein</topology>
    </subcellularLocation>
</comment>
<dbReference type="GO" id="GO:0140359">
    <property type="term" value="F:ABC-type transporter activity"/>
    <property type="evidence" value="ECO:0007669"/>
    <property type="project" value="InterPro"/>
</dbReference>
<dbReference type="EMBL" id="OC965738">
    <property type="protein sequence ID" value="CAD7665976.1"/>
    <property type="molecule type" value="Genomic_DNA"/>
</dbReference>
<feature type="transmembrane region" description="Helical" evidence="5">
    <location>
        <begin position="47"/>
        <end position="69"/>
    </location>
</feature>
<evidence type="ECO:0000313" key="7">
    <source>
        <dbReference type="EMBL" id="CAD7665976.1"/>
    </source>
</evidence>
<dbReference type="PANTHER" id="PTHR19229">
    <property type="entry name" value="ATP-BINDING CASSETTE TRANSPORTER SUBFAMILY A ABCA"/>
    <property type="match status" value="1"/>
</dbReference>
<dbReference type="Pfam" id="PF12698">
    <property type="entry name" value="ABC2_membrane_3"/>
    <property type="match status" value="1"/>
</dbReference>
<dbReference type="Proteomes" id="UP000728032">
    <property type="component" value="Unassembled WGS sequence"/>
</dbReference>
<evidence type="ECO:0000256" key="5">
    <source>
        <dbReference type="SAM" id="Phobius"/>
    </source>
</evidence>
<evidence type="ECO:0000256" key="3">
    <source>
        <dbReference type="ARBA" id="ARBA00022989"/>
    </source>
</evidence>
<sequence length="190" mass="21451">MNNAILREHLNKSQGNPAAYGITLINHPMVDTSYTLSQEQILQGTDVLIAIFIIVAMSFVPASFVLFLVYERFTKAKHLQFVSGVNVIVYWTANYFWDMCSYVVPAMCCILILLIFDIPAYTSKNNFPAVVSLFLMYGWSVTPVMYPVSFLFEEPSTAYICLIVINLFVGITCIVTSFLLEAFLFSSYVP</sequence>
<proteinExistence type="predicted"/>
<dbReference type="GO" id="GO:0005319">
    <property type="term" value="F:lipid transporter activity"/>
    <property type="evidence" value="ECO:0007669"/>
    <property type="project" value="TreeGrafter"/>
</dbReference>
<dbReference type="PANTHER" id="PTHR19229:SF250">
    <property type="entry name" value="ABC TRANSPORTER DOMAIN-CONTAINING PROTEIN-RELATED"/>
    <property type="match status" value="1"/>
</dbReference>
<organism evidence="7">
    <name type="scientific">Oppiella nova</name>
    <dbReference type="NCBI Taxonomy" id="334625"/>
    <lineage>
        <taxon>Eukaryota</taxon>
        <taxon>Metazoa</taxon>
        <taxon>Ecdysozoa</taxon>
        <taxon>Arthropoda</taxon>
        <taxon>Chelicerata</taxon>
        <taxon>Arachnida</taxon>
        <taxon>Acari</taxon>
        <taxon>Acariformes</taxon>
        <taxon>Sarcoptiformes</taxon>
        <taxon>Oribatida</taxon>
        <taxon>Brachypylina</taxon>
        <taxon>Oppioidea</taxon>
        <taxon>Oppiidae</taxon>
        <taxon>Oppiella</taxon>
    </lineage>
</organism>
<dbReference type="InterPro" id="IPR026082">
    <property type="entry name" value="ABCA"/>
</dbReference>
<evidence type="ECO:0000259" key="6">
    <source>
        <dbReference type="Pfam" id="PF12698"/>
    </source>
</evidence>
<accession>A0A7R9R182</accession>
<gene>
    <name evidence="7" type="ORF">ONB1V03_LOCUS22528</name>
</gene>
<feature type="transmembrane region" description="Helical" evidence="5">
    <location>
        <begin position="129"/>
        <end position="151"/>
    </location>
</feature>
<keyword evidence="2 5" id="KW-0812">Transmembrane</keyword>
<evidence type="ECO:0000256" key="2">
    <source>
        <dbReference type="ARBA" id="ARBA00022692"/>
    </source>
</evidence>
<dbReference type="OrthoDB" id="6478258at2759"/>
<evidence type="ECO:0000313" key="8">
    <source>
        <dbReference type="Proteomes" id="UP000728032"/>
    </source>
</evidence>
<feature type="transmembrane region" description="Helical" evidence="5">
    <location>
        <begin position="157"/>
        <end position="185"/>
    </location>
</feature>
<feature type="non-terminal residue" evidence="7">
    <location>
        <position position="190"/>
    </location>
</feature>
<keyword evidence="3 5" id="KW-1133">Transmembrane helix</keyword>
<protein>
    <recommendedName>
        <fullName evidence="6">ABC-2 type transporter transmembrane domain-containing protein</fullName>
    </recommendedName>
</protein>
<feature type="domain" description="ABC-2 type transporter transmembrane" evidence="6">
    <location>
        <begin position="5"/>
        <end position="180"/>
    </location>
</feature>
<dbReference type="EMBL" id="CAJPVJ010050913">
    <property type="protein sequence ID" value="CAG2183107.1"/>
    <property type="molecule type" value="Genomic_DNA"/>
</dbReference>
<feature type="transmembrane region" description="Helical" evidence="5">
    <location>
        <begin position="103"/>
        <end position="122"/>
    </location>
</feature>
<keyword evidence="8" id="KW-1185">Reference proteome</keyword>
<evidence type="ECO:0000256" key="4">
    <source>
        <dbReference type="ARBA" id="ARBA00023136"/>
    </source>
</evidence>
<dbReference type="InterPro" id="IPR013525">
    <property type="entry name" value="ABC2_TM"/>
</dbReference>
<dbReference type="AlphaFoldDB" id="A0A7R9R182"/>
<dbReference type="GO" id="GO:0016020">
    <property type="term" value="C:membrane"/>
    <property type="evidence" value="ECO:0007669"/>
    <property type="project" value="UniProtKB-SubCell"/>
</dbReference>
<keyword evidence="4 5" id="KW-0472">Membrane</keyword>
<reference evidence="7" key="1">
    <citation type="submission" date="2020-11" db="EMBL/GenBank/DDBJ databases">
        <authorList>
            <person name="Tran Van P."/>
        </authorList>
    </citation>
    <scope>NUCLEOTIDE SEQUENCE</scope>
</reference>
<name>A0A7R9R182_9ACAR</name>